<dbReference type="EMBL" id="QGGW01000004">
    <property type="protein sequence ID" value="PWK60705.1"/>
    <property type="molecule type" value="Genomic_DNA"/>
</dbReference>
<dbReference type="RefSeq" id="WP_109668094.1">
    <property type="nucleotide sequence ID" value="NZ_QGGW01000004.1"/>
</dbReference>
<accession>A0A316GJC5</accession>
<feature type="transmembrane region" description="Helical" evidence="5">
    <location>
        <begin position="128"/>
        <end position="146"/>
    </location>
</feature>
<feature type="transmembrane region" description="Helical" evidence="5">
    <location>
        <begin position="191"/>
        <end position="217"/>
    </location>
</feature>
<comment type="caution">
    <text evidence="6">The sequence shown here is derived from an EMBL/GenBank/DDBJ whole genome shotgun (WGS) entry which is preliminary data.</text>
</comment>
<dbReference type="OrthoDB" id="5421146at2"/>
<sequence length="235" mass="25366">MILQAFLKSLGQLSDRRFLMVLGLGVGLTLVLLIGFYIGFVTLVGLIMPDTFNLPWIGEITWAETAISWAAVPLFLLVSVFLMVPVASAFMGIFLEQVADAVEDVHYPDLPQARSVGILEGMGDAARFLGVVIGVNLVALVGYLLFAPIAPLLFWVVNGFLLGREYGQLVALRRTDAAGARAFRRRNSGTLFAAGVLMAVPLTIPVVNLLVPILGAATFTHLYHMLNRVAPSRSA</sequence>
<evidence type="ECO:0000256" key="4">
    <source>
        <dbReference type="ARBA" id="ARBA00023136"/>
    </source>
</evidence>
<evidence type="ECO:0000256" key="1">
    <source>
        <dbReference type="ARBA" id="ARBA00004141"/>
    </source>
</evidence>
<feature type="transmembrane region" description="Helical" evidence="5">
    <location>
        <begin position="21"/>
        <end position="47"/>
    </location>
</feature>
<keyword evidence="3 5" id="KW-1133">Transmembrane helix</keyword>
<feature type="transmembrane region" description="Helical" evidence="5">
    <location>
        <begin position="67"/>
        <end position="87"/>
    </location>
</feature>
<dbReference type="InterPro" id="IPR059112">
    <property type="entry name" value="CysZ/EI24"/>
</dbReference>
<dbReference type="AlphaFoldDB" id="A0A316GJC5"/>
<evidence type="ECO:0000256" key="3">
    <source>
        <dbReference type="ARBA" id="ARBA00022989"/>
    </source>
</evidence>
<comment type="subcellular location">
    <subcellularLocation>
        <location evidence="1">Membrane</location>
        <topology evidence="1">Multi-pass membrane protein</topology>
    </subcellularLocation>
</comment>
<evidence type="ECO:0000256" key="2">
    <source>
        <dbReference type="ARBA" id="ARBA00022692"/>
    </source>
</evidence>
<keyword evidence="2 5" id="KW-0812">Transmembrane</keyword>
<dbReference type="Pfam" id="PF07264">
    <property type="entry name" value="EI24"/>
    <property type="match status" value="1"/>
</dbReference>
<organism evidence="6 7">
    <name type="scientific">Roseicyclus mahoneyensis</name>
    <dbReference type="NCBI Taxonomy" id="164332"/>
    <lineage>
        <taxon>Bacteria</taxon>
        <taxon>Pseudomonadati</taxon>
        <taxon>Pseudomonadota</taxon>
        <taxon>Alphaproteobacteria</taxon>
        <taxon>Rhodobacterales</taxon>
        <taxon>Roseobacteraceae</taxon>
        <taxon>Roseicyclus</taxon>
    </lineage>
</organism>
<dbReference type="Proteomes" id="UP000245708">
    <property type="component" value="Unassembled WGS sequence"/>
</dbReference>
<proteinExistence type="predicted"/>
<gene>
    <name evidence="6" type="ORF">C7455_104343</name>
</gene>
<keyword evidence="4 5" id="KW-0472">Membrane</keyword>
<protein>
    <submittedName>
        <fullName evidence="6">Uncharacterized protein involved in cysteine biosynthesis</fullName>
    </submittedName>
</protein>
<evidence type="ECO:0000313" key="7">
    <source>
        <dbReference type="Proteomes" id="UP000245708"/>
    </source>
</evidence>
<reference evidence="6 7" key="1">
    <citation type="submission" date="2018-05" db="EMBL/GenBank/DDBJ databases">
        <title>Genomic Encyclopedia of Type Strains, Phase IV (KMG-IV): sequencing the most valuable type-strain genomes for metagenomic binning, comparative biology and taxonomic classification.</title>
        <authorList>
            <person name="Goeker M."/>
        </authorList>
    </citation>
    <scope>NUCLEOTIDE SEQUENCE [LARGE SCALE GENOMIC DNA]</scope>
    <source>
        <strain evidence="6 7">DSM 16097</strain>
    </source>
</reference>
<keyword evidence="7" id="KW-1185">Reference proteome</keyword>
<evidence type="ECO:0000256" key="5">
    <source>
        <dbReference type="SAM" id="Phobius"/>
    </source>
</evidence>
<evidence type="ECO:0000313" key="6">
    <source>
        <dbReference type="EMBL" id="PWK60705.1"/>
    </source>
</evidence>
<name>A0A316GJC5_9RHOB</name>